<dbReference type="Proteomes" id="UP000675881">
    <property type="component" value="Chromosome 5"/>
</dbReference>
<protein>
    <submittedName>
        <fullName evidence="1">(salmon louse) hypothetical protein</fullName>
    </submittedName>
</protein>
<dbReference type="AlphaFoldDB" id="A0A7R8H9R6"/>
<dbReference type="EMBL" id="HG994584">
    <property type="protein sequence ID" value="CAF2959617.1"/>
    <property type="molecule type" value="Genomic_DNA"/>
</dbReference>
<evidence type="ECO:0000313" key="2">
    <source>
        <dbReference type="Proteomes" id="UP000675881"/>
    </source>
</evidence>
<sequence length="117" mass="12875">MQTNCGVKMLFSEIEKHAKLTNNAPCSTGEGSHNINHGRHAVWIPSGIVLFRHSSYQGNITTSQSTCLISTLMNAILCPPPLSTWTEHFLSCGLAHHLLRTSTINVISQNSIYTLQN</sequence>
<name>A0A7R8H9R6_LEPSM</name>
<proteinExistence type="predicted"/>
<gene>
    <name evidence="1" type="ORF">LSAA_9911</name>
</gene>
<accession>A0A7R8H9R6</accession>
<organism evidence="1 2">
    <name type="scientific">Lepeophtheirus salmonis</name>
    <name type="common">Salmon louse</name>
    <name type="synonym">Caligus salmonis</name>
    <dbReference type="NCBI Taxonomy" id="72036"/>
    <lineage>
        <taxon>Eukaryota</taxon>
        <taxon>Metazoa</taxon>
        <taxon>Ecdysozoa</taxon>
        <taxon>Arthropoda</taxon>
        <taxon>Crustacea</taxon>
        <taxon>Multicrustacea</taxon>
        <taxon>Hexanauplia</taxon>
        <taxon>Copepoda</taxon>
        <taxon>Siphonostomatoida</taxon>
        <taxon>Caligidae</taxon>
        <taxon>Lepeophtheirus</taxon>
    </lineage>
</organism>
<keyword evidence="2" id="KW-1185">Reference proteome</keyword>
<reference evidence="1" key="1">
    <citation type="submission" date="2021-02" db="EMBL/GenBank/DDBJ databases">
        <authorList>
            <person name="Bekaert M."/>
        </authorList>
    </citation>
    <scope>NUCLEOTIDE SEQUENCE</scope>
    <source>
        <strain evidence="1">IoA-00</strain>
    </source>
</reference>
<evidence type="ECO:0000313" key="1">
    <source>
        <dbReference type="EMBL" id="CAF2959617.1"/>
    </source>
</evidence>